<comment type="similarity">
    <text evidence="1">Belongs to the LysR transcriptional regulatory family.</text>
</comment>
<dbReference type="SUPFAM" id="SSF46785">
    <property type="entry name" value="Winged helix' DNA-binding domain"/>
    <property type="match status" value="1"/>
</dbReference>
<dbReference type="InterPro" id="IPR036390">
    <property type="entry name" value="WH_DNA-bd_sf"/>
</dbReference>
<evidence type="ECO:0000256" key="2">
    <source>
        <dbReference type="ARBA" id="ARBA00023015"/>
    </source>
</evidence>
<dbReference type="PROSITE" id="PS50931">
    <property type="entry name" value="HTH_LYSR"/>
    <property type="match status" value="1"/>
</dbReference>
<dbReference type="PANTHER" id="PTHR30537">
    <property type="entry name" value="HTH-TYPE TRANSCRIPTIONAL REGULATOR"/>
    <property type="match status" value="1"/>
</dbReference>
<dbReference type="FunFam" id="3.40.190.290:FF:000001">
    <property type="entry name" value="Transcriptional regulator, LysR family"/>
    <property type="match status" value="1"/>
</dbReference>
<dbReference type="PANTHER" id="PTHR30537:SF21">
    <property type="entry name" value="HTH-TYPE TRANSCRIPTIONAL REGULATOR SINR-RELATED"/>
    <property type="match status" value="1"/>
</dbReference>
<dbReference type="Gene3D" id="3.40.190.290">
    <property type="match status" value="1"/>
</dbReference>
<dbReference type="InterPro" id="IPR036388">
    <property type="entry name" value="WH-like_DNA-bd_sf"/>
</dbReference>
<evidence type="ECO:0000256" key="1">
    <source>
        <dbReference type="ARBA" id="ARBA00009437"/>
    </source>
</evidence>
<feature type="domain" description="HTH lysR-type" evidence="5">
    <location>
        <begin position="1"/>
        <end position="58"/>
    </location>
</feature>
<evidence type="ECO:0000256" key="3">
    <source>
        <dbReference type="ARBA" id="ARBA00023125"/>
    </source>
</evidence>
<dbReference type="OrthoDB" id="9815676at2"/>
<accession>A0A1N7NEK1</accession>
<protein>
    <submittedName>
        <fullName evidence="6">Transcriptional regulator, LysR family</fullName>
    </submittedName>
</protein>
<dbReference type="FunFam" id="1.10.10.10:FF:000001">
    <property type="entry name" value="LysR family transcriptional regulator"/>
    <property type="match status" value="1"/>
</dbReference>
<dbReference type="InterPro" id="IPR005119">
    <property type="entry name" value="LysR_subst-bd"/>
</dbReference>
<sequence>MNTSDLSLFIRIVETGSITESAKQLGITTPAASSALKRLEKQLDMQLLIRTTRQLRITPQGEKFLFHCRQALETLEQGVISAHEMQGNVRGELRFSVSSDLGRNIVFPWVDEMMDKHPSLSIDLNVSDTLSDFFLDQVDVALRYGKPEDSTMVSFHIATINRITCASPSYLSQYGEPSHPEDLRQHNCLLYRLDGRLFNNWEYSNNSGSYRIKVSSNRVSNDTDIVRRWAIAGKGIAYRSQVDISSDLRNGKLIQLLSDFQSPPVELYLLCPGRKQVTPAVIAFREMLREKCAHMINAG</sequence>
<dbReference type="SUPFAM" id="SSF53850">
    <property type="entry name" value="Periplasmic binding protein-like II"/>
    <property type="match status" value="1"/>
</dbReference>
<dbReference type="Pfam" id="PF00126">
    <property type="entry name" value="HTH_1"/>
    <property type="match status" value="1"/>
</dbReference>
<keyword evidence="2" id="KW-0805">Transcription regulation</keyword>
<evidence type="ECO:0000256" key="4">
    <source>
        <dbReference type="ARBA" id="ARBA00023163"/>
    </source>
</evidence>
<dbReference type="AlphaFoldDB" id="A0A1N7NEK1"/>
<dbReference type="InterPro" id="IPR058163">
    <property type="entry name" value="LysR-type_TF_proteobact-type"/>
</dbReference>
<gene>
    <name evidence="6" type="ORF">SAMN05421760_10955</name>
</gene>
<dbReference type="GO" id="GO:0006351">
    <property type="term" value="P:DNA-templated transcription"/>
    <property type="evidence" value="ECO:0007669"/>
    <property type="project" value="TreeGrafter"/>
</dbReference>
<dbReference type="Gene3D" id="1.10.10.10">
    <property type="entry name" value="Winged helix-like DNA-binding domain superfamily/Winged helix DNA-binding domain"/>
    <property type="match status" value="1"/>
</dbReference>
<dbReference type="EMBL" id="FTOE01000009">
    <property type="protein sequence ID" value="SIS96698.1"/>
    <property type="molecule type" value="Genomic_DNA"/>
</dbReference>
<reference evidence="7" key="1">
    <citation type="submission" date="2017-01" db="EMBL/GenBank/DDBJ databases">
        <authorList>
            <person name="Varghese N."/>
            <person name="Submissions S."/>
        </authorList>
    </citation>
    <scope>NUCLEOTIDE SEQUENCE [LARGE SCALE GENOMIC DNA]</scope>
    <source>
        <strain evidence="7">DSM 22306</strain>
    </source>
</reference>
<organism evidence="6 7">
    <name type="scientific">Neptunomonas antarctica</name>
    <dbReference type="NCBI Taxonomy" id="619304"/>
    <lineage>
        <taxon>Bacteria</taxon>
        <taxon>Pseudomonadati</taxon>
        <taxon>Pseudomonadota</taxon>
        <taxon>Gammaproteobacteria</taxon>
        <taxon>Oceanospirillales</taxon>
        <taxon>Oceanospirillaceae</taxon>
        <taxon>Neptunomonas</taxon>
    </lineage>
</organism>
<name>A0A1N7NEK1_9GAMM</name>
<dbReference type="RefSeq" id="WP_054342113.1">
    <property type="nucleotide sequence ID" value="NZ_FTOE01000009.1"/>
</dbReference>
<evidence type="ECO:0000313" key="6">
    <source>
        <dbReference type="EMBL" id="SIS96698.1"/>
    </source>
</evidence>
<dbReference type="GO" id="GO:0003700">
    <property type="term" value="F:DNA-binding transcription factor activity"/>
    <property type="evidence" value="ECO:0007669"/>
    <property type="project" value="InterPro"/>
</dbReference>
<evidence type="ECO:0000259" key="5">
    <source>
        <dbReference type="PROSITE" id="PS50931"/>
    </source>
</evidence>
<evidence type="ECO:0000313" key="7">
    <source>
        <dbReference type="Proteomes" id="UP000185999"/>
    </source>
</evidence>
<keyword evidence="4" id="KW-0804">Transcription</keyword>
<dbReference type="GO" id="GO:0043565">
    <property type="term" value="F:sequence-specific DNA binding"/>
    <property type="evidence" value="ECO:0007669"/>
    <property type="project" value="TreeGrafter"/>
</dbReference>
<dbReference type="InterPro" id="IPR000847">
    <property type="entry name" value="LysR_HTH_N"/>
</dbReference>
<dbReference type="CDD" id="cd08422">
    <property type="entry name" value="PBP2_CrgA_like"/>
    <property type="match status" value="1"/>
</dbReference>
<dbReference type="STRING" id="619304.SAMN05421760_10955"/>
<keyword evidence="3" id="KW-0238">DNA-binding</keyword>
<keyword evidence="7" id="KW-1185">Reference proteome</keyword>
<dbReference type="Proteomes" id="UP000185999">
    <property type="component" value="Unassembled WGS sequence"/>
</dbReference>
<dbReference type="Pfam" id="PF03466">
    <property type="entry name" value="LysR_substrate"/>
    <property type="match status" value="1"/>
</dbReference>
<proteinExistence type="inferred from homology"/>